<gene>
    <name evidence="9" type="ORF">N7468_002047</name>
</gene>
<keyword evidence="6" id="KW-0255">Endonuclease</keyword>
<keyword evidence="7" id="KW-0378">Hydrolase</keyword>
<evidence type="ECO:0000256" key="6">
    <source>
        <dbReference type="ARBA" id="ARBA00022759"/>
    </source>
</evidence>
<dbReference type="EC" id="3.1.26.4" evidence="3"/>
<dbReference type="PANTHER" id="PTHR10642:SF26">
    <property type="entry name" value="RIBONUCLEASE H1"/>
    <property type="match status" value="1"/>
</dbReference>
<sequence length="263" mass="30082">MPKGMKERIAFQQRKNQSSSQVPLGSLEDRVAFAKYKAVGDDTFVVDPIRRFDADAYPDHFQPFDIEVSWGNWIYVACPDATTKCSKCQRFPYHQGCVILSIDGKCEAPSQTPDKPRASMAVFFGHENIYNLAVEIEEERHTVQVAELKACIAALVKAIDLFQDEKKGRCEMDQTWPLHTLVIKSHSNYIVQGISEWLPKWKANGFKNCKGKPVANDSLWRLVDLWIRHLEVNAQVLFWLVPREKNIIAESMSAWVLTQPVSR</sequence>
<dbReference type="InterPro" id="IPR012337">
    <property type="entry name" value="RNaseH-like_sf"/>
</dbReference>
<evidence type="ECO:0000256" key="4">
    <source>
        <dbReference type="ARBA" id="ARBA00022722"/>
    </source>
</evidence>
<dbReference type="InterPro" id="IPR002156">
    <property type="entry name" value="RNaseH_domain"/>
</dbReference>
<evidence type="ECO:0000313" key="9">
    <source>
        <dbReference type="EMBL" id="KAJ5247064.1"/>
    </source>
</evidence>
<feature type="domain" description="RNase H type-1" evidence="8">
    <location>
        <begin position="94"/>
        <end position="263"/>
    </location>
</feature>
<keyword evidence="4" id="KW-0540">Nuclease</keyword>
<dbReference type="GO" id="GO:0043137">
    <property type="term" value="P:DNA replication, removal of RNA primer"/>
    <property type="evidence" value="ECO:0007669"/>
    <property type="project" value="TreeGrafter"/>
</dbReference>
<dbReference type="Pfam" id="PF00075">
    <property type="entry name" value="RNase_H"/>
    <property type="match status" value="1"/>
</dbReference>
<comment type="caution">
    <text evidence="9">The sequence shown here is derived from an EMBL/GenBank/DDBJ whole genome shotgun (WGS) entry which is preliminary data.</text>
</comment>
<evidence type="ECO:0000256" key="1">
    <source>
        <dbReference type="ARBA" id="ARBA00000077"/>
    </source>
</evidence>
<dbReference type="PROSITE" id="PS50879">
    <property type="entry name" value="RNASE_H_1"/>
    <property type="match status" value="1"/>
</dbReference>
<comment type="similarity">
    <text evidence="2">Belongs to the RNase H family.</text>
</comment>
<dbReference type="GeneID" id="83198647"/>
<dbReference type="GO" id="GO:0046872">
    <property type="term" value="F:metal ion binding"/>
    <property type="evidence" value="ECO:0007669"/>
    <property type="project" value="UniProtKB-KW"/>
</dbReference>
<dbReference type="SUPFAM" id="SSF53098">
    <property type="entry name" value="Ribonuclease H-like"/>
    <property type="match status" value="1"/>
</dbReference>
<evidence type="ECO:0000256" key="7">
    <source>
        <dbReference type="ARBA" id="ARBA00022801"/>
    </source>
</evidence>
<evidence type="ECO:0000313" key="10">
    <source>
        <dbReference type="Proteomes" id="UP001150941"/>
    </source>
</evidence>
<dbReference type="GO" id="GO:0004523">
    <property type="term" value="F:RNA-DNA hybrid ribonuclease activity"/>
    <property type="evidence" value="ECO:0007669"/>
    <property type="project" value="UniProtKB-EC"/>
</dbReference>
<dbReference type="Gene3D" id="3.30.420.10">
    <property type="entry name" value="Ribonuclease H-like superfamily/Ribonuclease H"/>
    <property type="match status" value="1"/>
</dbReference>
<dbReference type="EMBL" id="JAPQKS010000002">
    <property type="protein sequence ID" value="KAJ5247064.1"/>
    <property type="molecule type" value="Genomic_DNA"/>
</dbReference>
<proteinExistence type="inferred from homology"/>
<evidence type="ECO:0000259" key="8">
    <source>
        <dbReference type="PROSITE" id="PS50879"/>
    </source>
</evidence>
<dbReference type="PANTHER" id="PTHR10642">
    <property type="entry name" value="RIBONUCLEASE H1"/>
    <property type="match status" value="1"/>
</dbReference>
<organism evidence="9 10">
    <name type="scientific">Penicillium chermesinum</name>
    <dbReference type="NCBI Taxonomy" id="63820"/>
    <lineage>
        <taxon>Eukaryota</taxon>
        <taxon>Fungi</taxon>
        <taxon>Dikarya</taxon>
        <taxon>Ascomycota</taxon>
        <taxon>Pezizomycotina</taxon>
        <taxon>Eurotiomycetes</taxon>
        <taxon>Eurotiomycetidae</taxon>
        <taxon>Eurotiales</taxon>
        <taxon>Aspergillaceae</taxon>
        <taxon>Penicillium</taxon>
    </lineage>
</organism>
<protein>
    <recommendedName>
        <fullName evidence="3">ribonuclease H</fullName>
        <ecNumber evidence="3">3.1.26.4</ecNumber>
    </recommendedName>
</protein>
<comment type="catalytic activity">
    <reaction evidence="1">
        <text>Endonucleolytic cleavage to 5'-phosphomonoester.</text>
        <dbReference type="EC" id="3.1.26.4"/>
    </reaction>
</comment>
<name>A0A9W9PI06_9EURO</name>
<dbReference type="AlphaFoldDB" id="A0A9W9PI06"/>
<evidence type="ECO:0000256" key="5">
    <source>
        <dbReference type="ARBA" id="ARBA00022723"/>
    </source>
</evidence>
<dbReference type="GO" id="GO:0003676">
    <property type="term" value="F:nucleic acid binding"/>
    <property type="evidence" value="ECO:0007669"/>
    <property type="project" value="InterPro"/>
</dbReference>
<reference evidence="9" key="2">
    <citation type="journal article" date="2023" name="IMA Fungus">
        <title>Comparative genomic study of the Penicillium genus elucidates a diverse pangenome and 15 lateral gene transfer events.</title>
        <authorList>
            <person name="Petersen C."/>
            <person name="Sorensen T."/>
            <person name="Nielsen M.R."/>
            <person name="Sondergaard T.E."/>
            <person name="Sorensen J.L."/>
            <person name="Fitzpatrick D.A."/>
            <person name="Frisvad J.C."/>
            <person name="Nielsen K.L."/>
        </authorList>
    </citation>
    <scope>NUCLEOTIDE SEQUENCE</scope>
    <source>
        <strain evidence="9">IBT 19713</strain>
    </source>
</reference>
<dbReference type="RefSeq" id="XP_058334485.1">
    <property type="nucleotide sequence ID" value="XM_058471344.1"/>
</dbReference>
<reference evidence="9" key="1">
    <citation type="submission" date="2022-11" db="EMBL/GenBank/DDBJ databases">
        <authorList>
            <person name="Petersen C."/>
        </authorList>
    </citation>
    <scope>NUCLEOTIDE SEQUENCE</scope>
    <source>
        <strain evidence="9">IBT 19713</strain>
    </source>
</reference>
<evidence type="ECO:0000256" key="3">
    <source>
        <dbReference type="ARBA" id="ARBA00012180"/>
    </source>
</evidence>
<dbReference type="Proteomes" id="UP001150941">
    <property type="component" value="Unassembled WGS sequence"/>
</dbReference>
<dbReference type="InterPro" id="IPR036397">
    <property type="entry name" value="RNaseH_sf"/>
</dbReference>
<dbReference type="OrthoDB" id="245563at2759"/>
<keyword evidence="10" id="KW-1185">Reference proteome</keyword>
<dbReference type="InterPro" id="IPR050092">
    <property type="entry name" value="RNase_H"/>
</dbReference>
<keyword evidence="5" id="KW-0479">Metal-binding</keyword>
<accession>A0A9W9PI06</accession>
<evidence type="ECO:0000256" key="2">
    <source>
        <dbReference type="ARBA" id="ARBA00005300"/>
    </source>
</evidence>